<dbReference type="Gene3D" id="3.30.9.10">
    <property type="entry name" value="D-Amino Acid Oxidase, subunit A, domain 2"/>
    <property type="match status" value="1"/>
</dbReference>
<accession>A0ABX8I9H3</accession>
<dbReference type="InterPro" id="IPR023209">
    <property type="entry name" value="DAO"/>
</dbReference>
<keyword evidence="8" id="KW-1185">Reference proteome</keyword>
<protein>
    <recommendedName>
        <fullName evidence="6">RNase III domain-containing protein</fullName>
    </recommendedName>
</protein>
<dbReference type="SUPFAM" id="SSF51971">
    <property type="entry name" value="Nucleotide-binding domain"/>
    <property type="match status" value="1"/>
</dbReference>
<dbReference type="EMBL" id="CP076664">
    <property type="protein sequence ID" value="QWU89350.1"/>
    <property type="molecule type" value="Genomic_DNA"/>
</dbReference>
<comment type="similarity">
    <text evidence="2">Belongs to the DAMOX/DASOX family.</text>
</comment>
<evidence type="ECO:0000313" key="7">
    <source>
        <dbReference type="EMBL" id="QWU89350.1"/>
    </source>
</evidence>
<feature type="domain" description="RNase III" evidence="6">
    <location>
        <begin position="634"/>
        <end position="712"/>
    </location>
</feature>
<evidence type="ECO:0000256" key="3">
    <source>
        <dbReference type="ARBA" id="ARBA00022630"/>
    </source>
</evidence>
<dbReference type="Pfam" id="PF01266">
    <property type="entry name" value="DAO"/>
    <property type="match status" value="1"/>
</dbReference>
<evidence type="ECO:0000256" key="4">
    <source>
        <dbReference type="ARBA" id="ARBA00022827"/>
    </source>
</evidence>
<dbReference type="PANTHER" id="PTHR11530:SF26">
    <property type="entry name" value="FAD DEPENDENT OXIDOREDUCTASE SUPERFAMILY (AFU_ORTHOLOGUE AFUA_5G13940)"/>
    <property type="match status" value="1"/>
</dbReference>
<dbReference type="PANTHER" id="PTHR11530">
    <property type="entry name" value="D-AMINO ACID OXIDASE"/>
    <property type="match status" value="1"/>
</dbReference>
<evidence type="ECO:0000313" key="8">
    <source>
        <dbReference type="Proteomes" id="UP000825434"/>
    </source>
</evidence>
<gene>
    <name evidence="7" type="ORF">CA3LBN_003673</name>
</gene>
<reference evidence="7 8" key="1">
    <citation type="submission" date="2021-06" db="EMBL/GenBank/DDBJ databases">
        <title>Candida outbreak in Lebanon.</title>
        <authorList>
            <person name="Finianos M."/>
        </authorList>
    </citation>
    <scope>NUCLEOTIDE SEQUENCE [LARGE SCALE GENOMIC DNA]</scope>
    <source>
        <strain evidence="7">CA3LBN</strain>
    </source>
</reference>
<dbReference type="SUPFAM" id="SSF54373">
    <property type="entry name" value="FAD-linked reductases, C-terminal domain"/>
    <property type="match status" value="1"/>
</dbReference>
<keyword evidence="5" id="KW-0560">Oxidoreductase</keyword>
<evidence type="ECO:0000256" key="1">
    <source>
        <dbReference type="ARBA" id="ARBA00001974"/>
    </source>
</evidence>
<evidence type="ECO:0000256" key="2">
    <source>
        <dbReference type="ARBA" id="ARBA00006730"/>
    </source>
</evidence>
<organism evidence="7 8">
    <name type="scientific">Candidozyma haemuli</name>
    <dbReference type="NCBI Taxonomy" id="45357"/>
    <lineage>
        <taxon>Eukaryota</taxon>
        <taxon>Fungi</taxon>
        <taxon>Dikarya</taxon>
        <taxon>Ascomycota</taxon>
        <taxon>Saccharomycotina</taxon>
        <taxon>Pichiomycetes</taxon>
        <taxon>Metschnikowiaceae</taxon>
        <taxon>Candidozyma</taxon>
    </lineage>
</organism>
<keyword evidence="3" id="KW-0285">Flavoprotein</keyword>
<dbReference type="Proteomes" id="UP000825434">
    <property type="component" value="Chromosome 4"/>
</dbReference>
<name>A0ABX8I9H3_9ASCO</name>
<dbReference type="SUPFAM" id="SSF69065">
    <property type="entry name" value="RNase III domain-like"/>
    <property type="match status" value="1"/>
</dbReference>
<dbReference type="Gene3D" id="3.40.50.720">
    <property type="entry name" value="NAD(P)-binding Rossmann-like Domain"/>
    <property type="match status" value="1"/>
</dbReference>
<evidence type="ECO:0000259" key="6">
    <source>
        <dbReference type="PROSITE" id="PS50142"/>
    </source>
</evidence>
<sequence length="761" mass="86786">MKDRRTPVEKVYWNEPLFFMPKEIVIVGAGVLGLSSALAVCENIQHVSITIVAEHHPDSFPYSSQYTSPWAGAHFRPFPSKNEAELREYLLTRVTWKRMKRFASENPESSVKIVQGIDYVEKDELYEGLSKGYSEEIENFRVLEKDEVPDGFAFGASYDTFVLDAPHYIQFLYKKLRAEYGVKFVKRKLEMLSEAVEVSENPHCIIINCSGNGLLWNGGNDPACFPIRGQTLLVNSSHNNALADKTITIQHKSGDWTFCINRPLNGGVIIGGTKQVNETDVSVREQDSTAVKERASKYFPELMRTDKNGNAFFDVIRTNVGFRPARKGGVNLTLDSNNGVPVINAYGAAGSGYELSYGIGMEVVKKVRHAQHPASIKGWYKHHLSLLAVDKLKLHIYQKLFSLPSHIDSGSIKCVVSDLVSFGQTACVSHPRVLEHVGGASESRHKSDVRAFYVQVAYMMSKEPESKIEQLADAMLDLYLESRDYKLTMNEPANPQEKVILRLATKYYKSCSINYRSMYDHKSYPREVEMADESLTINLPPLPQIKSKHLLAKALMHKELYRAVFSENHEFYKSLTAKNISMDRSALNVIRYDLSFLDGLGDLFLAGESSEFLYKFRHSDPYSSDETFGKKTYTLLRTVLATNTLLSKLAVAYNLHVALDDRIVREMLEMEYIPYLAGHRENDPPYEQARYEEEFIADYFEQYVGALYLEQPLVAKEWINQLFEQILFSINDAYKIKQRKKKDIQFDYRAWGMDVVGRALR</sequence>
<dbReference type="InterPro" id="IPR036389">
    <property type="entry name" value="RNase_III_sf"/>
</dbReference>
<evidence type="ECO:0000256" key="5">
    <source>
        <dbReference type="ARBA" id="ARBA00023002"/>
    </source>
</evidence>
<dbReference type="Gene3D" id="1.10.1520.10">
    <property type="entry name" value="Ribonuclease III domain"/>
    <property type="match status" value="1"/>
</dbReference>
<dbReference type="InterPro" id="IPR000999">
    <property type="entry name" value="RNase_III_dom"/>
</dbReference>
<comment type="cofactor">
    <cofactor evidence="1">
        <name>FAD</name>
        <dbReference type="ChEBI" id="CHEBI:57692"/>
    </cofactor>
</comment>
<dbReference type="PROSITE" id="PS50142">
    <property type="entry name" value="RNASE_3_2"/>
    <property type="match status" value="1"/>
</dbReference>
<dbReference type="InterPro" id="IPR006076">
    <property type="entry name" value="FAD-dep_OxRdtase"/>
</dbReference>
<proteinExistence type="inferred from homology"/>
<keyword evidence="4" id="KW-0274">FAD</keyword>